<feature type="repeat" description="WD" evidence="4">
    <location>
        <begin position="111"/>
        <end position="152"/>
    </location>
</feature>
<dbReference type="InterPro" id="IPR019775">
    <property type="entry name" value="WD40_repeat_CS"/>
</dbReference>
<dbReference type="Gene3D" id="2.130.10.10">
    <property type="entry name" value="YVTN repeat-like/Quinoprotein amine dehydrogenase"/>
    <property type="match status" value="2"/>
</dbReference>
<feature type="region of interest" description="Disordered" evidence="5">
    <location>
        <begin position="211"/>
        <end position="241"/>
    </location>
</feature>
<feature type="region of interest" description="Disordered" evidence="5">
    <location>
        <begin position="275"/>
        <end position="322"/>
    </location>
</feature>
<feature type="compositionally biased region" description="Basic and acidic residues" evidence="5">
    <location>
        <begin position="231"/>
        <end position="241"/>
    </location>
</feature>
<dbReference type="GO" id="GO:0005814">
    <property type="term" value="C:centriole"/>
    <property type="evidence" value="ECO:0007669"/>
    <property type="project" value="TreeGrafter"/>
</dbReference>
<dbReference type="InterPro" id="IPR036322">
    <property type="entry name" value="WD40_repeat_dom_sf"/>
</dbReference>
<dbReference type="PANTHER" id="PTHR44019:SF8">
    <property type="entry name" value="POC1 CENTRIOLAR PROTEIN HOMOLOG"/>
    <property type="match status" value="1"/>
</dbReference>
<evidence type="ECO:0000313" key="6">
    <source>
        <dbReference type="EMBL" id="CAF1684627.1"/>
    </source>
</evidence>
<feature type="non-terminal residue" evidence="6">
    <location>
        <position position="1"/>
    </location>
</feature>
<evidence type="ECO:0000256" key="1">
    <source>
        <dbReference type="ARBA" id="ARBA00022574"/>
    </source>
</evidence>
<accession>A0A816H8X2</accession>
<evidence type="ECO:0000313" key="7">
    <source>
        <dbReference type="Proteomes" id="UP000663828"/>
    </source>
</evidence>
<dbReference type="GO" id="GO:0060271">
    <property type="term" value="P:cilium assembly"/>
    <property type="evidence" value="ECO:0007669"/>
    <property type="project" value="TreeGrafter"/>
</dbReference>
<dbReference type="PROSITE" id="PS50082">
    <property type="entry name" value="WD_REPEATS_2"/>
    <property type="match status" value="5"/>
</dbReference>
<organism evidence="6 7">
    <name type="scientific">Adineta ricciae</name>
    <name type="common">Rotifer</name>
    <dbReference type="NCBI Taxonomy" id="249248"/>
    <lineage>
        <taxon>Eukaryota</taxon>
        <taxon>Metazoa</taxon>
        <taxon>Spiralia</taxon>
        <taxon>Gnathifera</taxon>
        <taxon>Rotifera</taxon>
        <taxon>Eurotatoria</taxon>
        <taxon>Bdelloidea</taxon>
        <taxon>Adinetida</taxon>
        <taxon>Adinetidae</taxon>
        <taxon>Adineta</taxon>
    </lineage>
</organism>
<gene>
    <name evidence="6" type="ORF">XAT740_LOCUS61538</name>
</gene>
<evidence type="ECO:0000256" key="4">
    <source>
        <dbReference type="PROSITE-ProRule" id="PRU00221"/>
    </source>
</evidence>
<dbReference type="InterPro" id="IPR050505">
    <property type="entry name" value="WDR55/POC1"/>
</dbReference>
<comment type="similarity">
    <text evidence="3">Belongs to the WD repeat POC1 family.</text>
</comment>
<feature type="repeat" description="WD" evidence="4">
    <location>
        <begin position="1"/>
        <end position="26"/>
    </location>
</feature>
<name>A0A816H8X2_ADIRI</name>
<dbReference type="EMBL" id="CAJNOR010016267">
    <property type="protein sequence ID" value="CAF1684627.1"/>
    <property type="molecule type" value="Genomic_DNA"/>
</dbReference>
<evidence type="ECO:0000256" key="2">
    <source>
        <dbReference type="ARBA" id="ARBA00022737"/>
    </source>
</evidence>
<dbReference type="InterPro" id="IPR015943">
    <property type="entry name" value="WD40/YVTN_repeat-like_dom_sf"/>
</dbReference>
<comment type="caution">
    <text evidence="6">The sequence shown here is derived from an EMBL/GenBank/DDBJ whole genome shotgun (WGS) entry which is preliminary data.</text>
</comment>
<dbReference type="InterPro" id="IPR001680">
    <property type="entry name" value="WD40_rpt"/>
</dbReference>
<keyword evidence="2" id="KW-0677">Repeat</keyword>
<dbReference type="GO" id="GO:0036064">
    <property type="term" value="C:ciliary basal body"/>
    <property type="evidence" value="ECO:0007669"/>
    <property type="project" value="TreeGrafter"/>
</dbReference>
<feature type="repeat" description="WD" evidence="4">
    <location>
        <begin position="27"/>
        <end position="68"/>
    </location>
</feature>
<dbReference type="PRINTS" id="PR00320">
    <property type="entry name" value="GPROTEINBRPT"/>
</dbReference>
<dbReference type="PANTHER" id="PTHR44019">
    <property type="entry name" value="WD REPEAT-CONTAINING PROTEIN 55"/>
    <property type="match status" value="1"/>
</dbReference>
<dbReference type="PROSITE" id="PS00678">
    <property type="entry name" value="WD_REPEATS_1"/>
    <property type="match status" value="1"/>
</dbReference>
<evidence type="ECO:0000256" key="3">
    <source>
        <dbReference type="ARBA" id="ARBA00037984"/>
    </source>
</evidence>
<dbReference type="Pfam" id="PF00400">
    <property type="entry name" value="WD40"/>
    <property type="match status" value="5"/>
</dbReference>
<evidence type="ECO:0000256" key="5">
    <source>
        <dbReference type="SAM" id="MobiDB-lite"/>
    </source>
</evidence>
<protein>
    <submittedName>
        <fullName evidence="6">Uncharacterized protein</fullName>
    </submittedName>
</protein>
<feature type="compositionally biased region" description="Polar residues" evidence="5">
    <location>
        <begin position="275"/>
        <end position="284"/>
    </location>
</feature>
<dbReference type="SMART" id="SM00320">
    <property type="entry name" value="WD40"/>
    <property type="match status" value="4"/>
</dbReference>
<dbReference type="InterPro" id="IPR020472">
    <property type="entry name" value="WD40_PAC1"/>
</dbReference>
<dbReference type="PROSITE" id="PS50294">
    <property type="entry name" value="WD_REPEATS_REGION"/>
    <property type="match status" value="4"/>
</dbReference>
<reference evidence="6" key="1">
    <citation type="submission" date="2021-02" db="EMBL/GenBank/DDBJ databases">
        <authorList>
            <person name="Nowell W R."/>
        </authorList>
    </citation>
    <scope>NUCLEOTIDE SEQUENCE</scope>
</reference>
<keyword evidence="7" id="KW-1185">Reference proteome</keyword>
<feature type="compositionally biased region" description="Polar residues" evidence="5">
    <location>
        <begin position="211"/>
        <end position="230"/>
    </location>
</feature>
<keyword evidence="1 4" id="KW-0853">WD repeat</keyword>
<dbReference type="AlphaFoldDB" id="A0A816H8X2"/>
<sequence length="322" mass="35982">GQSLLTSSEDKTIKIWTVHRQKFQFSLNQHSNWVRCAKFSPDGRLIVSCSDDKTVKLWDRNTNECMHTFYEPHGFLNEVAFHPSGTCIAGGCTDASVKIWDIRTRKLIQHYANHVASVNSIAFHPNGNYLLTASSDATLKIFDLLEGRLIYTLHGHQGPAMTVAFSKQGDYFASGGQDQQVLVWKTNFDVSSSTHELNSNRYTTSADYGAETQFSSRSSQQNKPTISSLQEKPHLSMNDDKQARKIDILREKSLLRMFHDADPLEITNVGSTYESGISRSNSASADLINSDRPSTGGNRHTRSTYDIDKSNQPALTPQITTT</sequence>
<proteinExistence type="inferred from homology"/>
<feature type="repeat" description="WD" evidence="4">
    <location>
        <begin position="153"/>
        <end position="185"/>
    </location>
</feature>
<dbReference type="CDD" id="cd00200">
    <property type="entry name" value="WD40"/>
    <property type="match status" value="1"/>
</dbReference>
<feature type="compositionally biased region" description="Polar residues" evidence="5">
    <location>
        <begin position="310"/>
        <end position="322"/>
    </location>
</feature>
<feature type="repeat" description="WD" evidence="4">
    <location>
        <begin position="76"/>
        <end position="110"/>
    </location>
</feature>
<dbReference type="Proteomes" id="UP000663828">
    <property type="component" value="Unassembled WGS sequence"/>
</dbReference>
<feature type="non-terminal residue" evidence="6">
    <location>
        <position position="322"/>
    </location>
</feature>
<dbReference type="SUPFAM" id="SSF50978">
    <property type="entry name" value="WD40 repeat-like"/>
    <property type="match status" value="1"/>
</dbReference>